<dbReference type="Pfam" id="PF06719">
    <property type="entry name" value="AraC_N"/>
    <property type="match status" value="1"/>
</dbReference>
<proteinExistence type="predicted"/>
<evidence type="ECO:0000259" key="1">
    <source>
        <dbReference type="Pfam" id="PF06719"/>
    </source>
</evidence>
<feature type="domain" description="Transcription regulator HTH AraC N-terminal" evidence="1">
    <location>
        <begin position="2"/>
        <end position="38"/>
    </location>
</feature>
<sequence>MELPIIGKIVEASPDVPYLSLKLSFDTDVILDITKDTMRTPLPMKTVGV</sequence>
<name>A0ABU3RQ33_9BACL</name>
<organism evidence="2 3">
    <name type="scientific">Paenibacillus violae</name>
    <dbReference type="NCBI Taxonomy" id="3077234"/>
    <lineage>
        <taxon>Bacteria</taxon>
        <taxon>Bacillati</taxon>
        <taxon>Bacillota</taxon>
        <taxon>Bacilli</taxon>
        <taxon>Bacillales</taxon>
        <taxon>Paenibacillaceae</taxon>
        <taxon>Paenibacillus</taxon>
    </lineage>
</organism>
<dbReference type="Proteomes" id="UP001260980">
    <property type="component" value="Unassembled WGS sequence"/>
</dbReference>
<evidence type="ECO:0000313" key="3">
    <source>
        <dbReference type="Proteomes" id="UP001260980"/>
    </source>
</evidence>
<dbReference type="RefSeq" id="WP_315956200.1">
    <property type="nucleotide sequence ID" value="NZ_JAWCUD010000025.1"/>
</dbReference>
<accession>A0ABU3RQ33</accession>
<dbReference type="InterPro" id="IPR009594">
    <property type="entry name" value="Tscrpt_reg_HTH_AraC_N"/>
</dbReference>
<reference evidence="2 3" key="1">
    <citation type="submission" date="2023-10" db="EMBL/GenBank/DDBJ databases">
        <title>Paenibacillus strain PFR10 Genome sequencing and assembly.</title>
        <authorList>
            <person name="Kim I."/>
        </authorList>
    </citation>
    <scope>NUCLEOTIDE SEQUENCE [LARGE SCALE GENOMIC DNA]</scope>
    <source>
        <strain evidence="2 3">PFR10</strain>
    </source>
</reference>
<comment type="caution">
    <text evidence="2">The sequence shown here is derived from an EMBL/GenBank/DDBJ whole genome shotgun (WGS) entry which is preliminary data.</text>
</comment>
<gene>
    <name evidence="2" type="ORF">RQP52_35645</name>
</gene>
<keyword evidence="3" id="KW-1185">Reference proteome</keyword>
<dbReference type="EMBL" id="JAWCUD010000025">
    <property type="protein sequence ID" value="MDU0206405.1"/>
    <property type="molecule type" value="Genomic_DNA"/>
</dbReference>
<protein>
    <submittedName>
        <fullName evidence="2">AraC family transcriptional regulator N-terminal domain-containing protein</fullName>
    </submittedName>
</protein>
<evidence type="ECO:0000313" key="2">
    <source>
        <dbReference type="EMBL" id="MDU0206405.1"/>
    </source>
</evidence>